<keyword evidence="1" id="KW-1133">Transmembrane helix</keyword>
<reference evidence="2" key="2">
    <citation type="submission" date="2021-01" db="EMBL/GenBank/DDBJ databases">
        <authorList>
            <person name="Hiruta S."/>
            <person name="Waki T."/>
            <person name="Shimano S."/>
        </authorList>
    </citation>
    <scope>NUCLEOTIDE SEQUENCE</scope>
    <source>
        <strain evidence="2">WasureSG01</strain>
    </source>
</reference>
<accession>A0A7R7UNG4</accession>
<evidence type="ECO:0000256" key="1">
    <source>
        <dbReference type="SAM" id="Phobius"/>
    </source>
</evidence>
<dbReference type="EMBL" id="LC601992">
    <property type="protein sequence ID" value="BCR02908.1"/>
    <property type="molecule type" value="Genomic_DNA"/>
</dbReference>
<evidence type="ECO:0000313" key="2">
    <source>
        <dbReference type="EMBL" id="BCR02908.1"/>
    </source>
</evidence>
<reference evidence="2" key="1">
    <citation type="submission" date="2021-01" db="EMBL/GenBank/DDBJ databases">
        <title>Complete mitochondrial genomes of snail mite Riccardoella tokyoensis and R. reaumuri (Acariformes: Prostigmata: Ereynetidae).</title>
        <authorList>
            <person name="Hiruta S.F."/>
            <person name="Waki T."/>
            <person name="Shimano S."/>
        </authorList>
    </citation>
    <scope>NUCLEOTIDE SEQUENCE</scope>
    <source>
        <strain evidence="2">WasureSG01</strain>
    </source>
</reference>
<proteinExistence type="predicted"/>
<name>A0A7R7UNG4_9ACAR</name>
<keyword evidence="1" id="KW-0472">Membrane</keyword>
<feature type="transmembrane region" description="Helical" evidence="1">
    <location>
        <begin position="12"/>
        <end position="29"/>
    </location>
</feature>
<geneLocation type="mitochondrion" evidence="2"/>
<keyword evidence="1" id="KW-0812">Transmembrane</keyword>
<protein>
    <submittedName>
        <fullName evidence="2">ATPase subunit 8</fullName>
    </submittedName>
</protein>
<organism evidence="2">
    <name type="scientific">Riccardoella tokyoensis</name>
    <dbReference type="NCBI Taxonomy" id="2073164"/>
    <lineage>
        <taxon>Eukaryota</taxon>
        <taxon>Metazoa</taxon>
        <taxon>Ecdysozoa</taxon>
        <taxon>Arthropoda</taxon>
        <taxon>Chelicerata</taxon>
        <taxon>Arachnida</taxon>
        <taxon>Acari</taxon>
        <taxon>Acariformes</taxon>
        <taxon>Trombidiformes</taxon>
        <taxon>Prostigmata</taxon>
        <taxon>Eupodina</taxon>
        <taxon>Tydeoidea</taxon>
        <taxon>Ereynetidae</taxon>
        <taxon>Riccardoella</taxon>
    </lineage>
</organism>
<gene>
    <name evidence="2" type="primary">ATPase 8</name>
</gene>
<keyword evidence="2" id="KW-0496">Mitochondrion</keyword>
<sequence>MPQLSPMKWLMLTPSTFLLIATMISMMYFNNMKPLKNNNNKLFKPNKSWKW</sequence>
<dbReference type="AlphaFoldDB" id="A0A7R7UNG4"/>